<dbReference type="InterPro" id="IPR002068">
    <property type="entry name" value="A-crystallin/Hsp20_dom"/>
</dbReference>
<gene>
    <name evidence="5" type="ORF">CLCHR_05380</name>
    <name evidence="6" type="ORF">D2A34_24895</name>
    <name evidence="4" type="ORF">GKZ28_14745</name>
</gene>
<dbReference type="Pfam" id="PF00011">
    <property type="entry name" value="HSP20"/>
    <property type="match status" value="1"/>
</dbReference>
<dbReference type="Proteomes" id="UP000656077">
    <property type="component" value="Unassembled WGS sequence"/>
</dbReference>
<dbReference type="EMBL" id="WSRQ01000023">
    <property type="protein sequence ID" value="MVX64950.1"/>
    <property type="molecule type" value="Genomic_DNA"/>
</dbReference>
<dbReference type="OrthoDB" id="1909800at2"/>
<evidence type="ECO:0000313" key="4">
    <source>
        <dbReference type="EMBL" id="MVX64950.1"/>
    </source>
</evidence>
<protein>
    <submittedName>
        <fullName evidence="4">Hsp20 family protein</fullName>
    </submittedName>
    <submittedName>
        <fullName evidence="6">Hsp20/alpha crystallin family protein</fullName>
    </submittedName>
</protein>
<keyword evidence="7" id="KW-1185">Reference proteome</keyword>
<sequence length="167" mass="19614">MFKIFSFGMGDLFNLGNIERIGGIMQSFLDNIDIEEFTKENEYSESSVEDNNISFIRMEEYDDMYLLTINLYGINIRELSIRYDPGIIEINLNRSEIQKSGLGILSRNMVVRKSYNKKFENIEEIEISRVLKSIDDGILSMRMPKKYLLENEYNIIEVESYEDNVDN</sequence>
<evidence type="ECO:0000259" key="3">
    <source>
        <dbReference type="PROSITE" id="PS01031"/>
    </source>
</evidence>
<evidence type="ECO:0000256" key="2">
    <source>
        <dbReference type="RuleBase" id="RU003616"/>
    </source>
</evidence>
<evidence type="ECO:0000313" key="8">
    <source>
        <dbReference type="Proteomes" id="UP000265930"/>
    </source>
</evidence>
<organism evidence="5 7">
    <name type="scientific">Clostridium chromiireducens</name>
    <dbReference type="NCBI Taxonomy" id="225345"/>
    <lineage>
        <taxon>Bacteria</taxon>
        <taxon>Bacillati</taxon>
        <taxon>Bacillota</taxon>
        <taxon>Clostridia</taxon>
        <taxon>Eubacteriales</taxon>
        <taxon>Clostridiaceae</taxon>
        <taxon>Clostridium</taxon>
    </lineage>
</organism>
<feature type="domain" description="SHSP" evidence="3">
    <location>
        <begin position="46"/>
        <end position="161"/>
    </location>
</feature>
<dbReference type="PROSITE" id="PS01031">
    <property type="entry name" value="SHSP"/>
    <property type="match status" value="1"/>
</dbReference>
<dbReference type="Proteomes" id="UP000265930">
    <property type="component" value="Unassembled WGS sequence"/>
</dbReference>
<comment type="similarity">
    <text evidence="1 2">Belongs to the small heat shock protein (HSP20) family.</text>
</comment>
<dbReference type="EMBL" id="QXDJ01000009">
    <property type="protein sequence ID" value="RII32159.1"/>
    <property type="molecule type" value="Genomic_DNA"/>
</dbReference>
<reference evidence="4" key="3">
    <citation type="submission" date="2019-12" db="EMBL/GenBank/DDBJ databases">
        <title>Microbes associate with the intestines of laboratory mice.</title>
        <authorList>
            <person name="Navarre W."/>
            <person name="Wong E."/>
        </authorList>
    </citation>
    <scope>NUCLEOTIDE SEQUENCE</scope>
    <source>
        <strain evidence="4">NM79_F5</strain>
    </source>
</reference>
<accession>A0A1V4J0B8</accession>
<dbReference type="CDD" id="cd06464">
    <property type="entry name" value="ACD_sHsps-like"/>
    <property type="match status" value="1"/>
</dbReference>
<dbReference type="InterPro" id="IPR008978">
    <property type="entry name" value="HSP20-like_chaperone"/>
</dbReference>
<comment type="caution">
    <text evidence="5">The sequence shown here is derived from an EMBL/GenBank/DDBJ whole genome shotgun (WGS) entry which is preliminary data.</text>
</comment>
<dbReference type="Gene3D" id="2.60.40.790">
    <property type="match status" value="1"/>
</dbReference>
<dbReference type="STRING" id="225345.CLCHR_05380"/>
<proteinExistence type="inferred from homology"/>
<name>A0A1V4J0B8_9CLOT</name>
<dbReference type="SUPFAM" id="SSF49764">
    <property type="entry name" value="HSP20-like chaperones"/>
    <property type="match status" value="1"/>
</dbReference>
<evidence type="ECO:0000313" key="7">
    <source>
        <dbReference type="Proteomes" id="UP000191056"/>
    </source>
</evidence>
<evidence type="ECO:0000313" key="5">
    <source>
        <dbReference type="EMBL" id="OPJ65761.1"/>
    </source>
</evidence>
<dbReference type="EMBL" id="MZGT01000005">
    <property type="protein sequence ID" value="OPJ65761.1"/>
    <property type="molecule type" value="Genomic_DNA"/>
</dbReference>
<reference evidence="5 7" key="1">
    <citation type="submission" date="2017-03" db="EMBL/GenBank/DDBJ databases">
        <title>Genome sequence of Clostridium chromiireducens DSM 23318.</title>
        <authorList>
            <person name="Poehlein A."/>
            <person name="Daniel R."/>
        </authorList>
    </citation>
    <scope>NUCLEOTIDE SEQUENCE [LARGE SCALE GENOMIC DNA]</scope>
    <source>
        <strain evidence="5 7">DSM 23318</strain>
    </source>
</reference>
<reference evidence="6 8" key="2">
    <citation type="submission" date="2018-08" db="EMBL/GenBank/DDBJ databases">
        <title>Genome of Clostridium chromiireducens C1, DSM12136.</title>
        <authorList>
            <person name="Xing M."/>
            <person name="Wei Y."/>
            <person name="Ang E.L."/>
            <person name="Zhao H."/>
            <person name="Zhang Y."/>
        </authorList>
    </citation>
    <scope>NUCLEOTIDE SEQUENCE [LARGE SCALE GENOMIC DNA]</scope>
    <source>
        <strain evidence="6 8">C1</strain>
    </source>
</reference>
<evidence type="ECO:0000256" key="1">
    <source>
        <dbReference type="PROSITE-ProRule" id="PRU00285"/>
    </source>
</evidence>
<evidence type="ECO:0000313" key="6">
    <source>
        <dbReference type="EMBL" id="RII32159.1"/>
    </source>
</evidence>
<dbReference type="RefSeq" id="WP_079438137.1">
    <property type="nucleotide sequence ID" value="NZ_JBLZIA010000029.1"/>
</dbReference>
<dbReference type="AlphaFoldDB" id="A0A1V4J0B8"/>
<dbReference type="Proteomes" id="UP000191056">
    <property type="component" value="Unassembled WGS sequence"/>
</dbReference>